<organism evidence="1 2">
    <name type="scientific">Dorea acetigenes</name>
    <dbReference type="NCBI Taxonomy" id="2981787"/>
    <lineage>
        <taxon>Bacteria</taxon>
        <taxon>Bacillati</taxon>
        <taxon>Bacillota</taxon>
        <taxon>Clostridia</taxon>
        <taxon>Lachnospirales</taxon>
        <taxon>Lachnospiraceae</taxon>
        <taxon>Dorea</taxon>
    </lineage>
</organism>
<proteinExistence type="predicted"/>
<sequence length="138" mass="16030">MLTYERMRKYEGAWHLERWNLFPECVVFECRGEEALTQALQILHRELPLAETGEKEIFSVGEDEERILREIFGSEKNLPMSKGVIRGGRVQITEGPLRGREQMIRKVDRHKRLAFLKMENAGNEICLKAGLEITEKTA</sequence>
<evidence type="ECO:0000313" key="2">
    <source>
        <dbReference type="Proteomes" id="UP001652431"/>
    </source>
</evidence>
<protein>
    <recommendedName>
        <fullName evidence="3">NusG-like N-terminal domain-containing protein</fullName>
    </recommendedName>
</protein>
<dbReference type="RefSeq" id="WP_158370030.1">
    <property type="nucleotide sequence ID" value="NZ_JAOQJU010000009.1"/>
</dbReference>
<accession>A0ABT2RMY2</accession>
<evidence type="ECO:0008006" key="3">
    <source>
        <dbReference type="Google" id="ProtNLM"/>
    </source>
</evidence>
<dbReference type="Proteomes" id="UP001652431">
    <property type="component" value="Unassembled WGS sequence"/>
</dbReference>
<name>A0ABT2RMY2_9FIRM</name>
<comment type="caution">
    <text evidence="1">The sequence shown here is derived from an EMBL/GenBank/DDBJ whole genome shotgun (WGS) entry which is preliminary data.</text>
</comment>
<reference evidence="1 2" key="1">
    <citation type="journal article" date="2021" name="ISME Commun">
        <title>Automated analysis of genomic sequences facilitates high-throughput and comprehensive description of bacteria.</title>
        <authorList>
            <person name="Hitch T.C.A."/>
        </authorList>
    </citation>
    <scope>NUCLEOTIDE SEQUENCE [LARGE SCALE GENOMIC DNA]</scope>
    <source>
        <strain evidence="1 2">Sanger_03</strain>
    </source>
</reference>
<gene>
    <name evidence="1" type="ORF">OCV99_09375</name>
</gene>
<evidence type="ECO:0000313" key="1">
    <source>
        <dbReference type="EMBL" id="MCU6686750.1"/>
    </source>
</evidence>
<dbReference type="EMBL" id="JAOQJU010000009">
    <property type="protein sequence ID" value="MCU6686750.1"/>
    <property type="molecule type" value="Genomic_DNA"/>
</dbReference>
<keyword evidence="2" id="KW-1185">Reference proteome</keyword>